<evidence type="ECO:0000256" key="5">
    <source>
        <dbReference type="SAM" id="MobiDB-lite"/>
    </source>
</evidence>
<dbReference type="HAMAP" id="MF_00925">
    <property type="entry name" value="OM_assembly_BamE"/>
    <property type="match status" value="1"/>
</dbReference>
<evidence type="ECO:0000259" key="6">
    <source>
        <dbReference type="Pfam" id="PF04355"/>
    </source>
</evidence>
<dbReference type="Proteomes" id="UP000824755">
    <property type="component" value="Chromosome"/>
</dbReference>
<feature type="domain" description="Outer membrane protein assembly factor BamE" evidence="6">
    <location>
        <begin position="26"/>
        <end position="96"/>
    </location>
</feature>
<reference evidence="7 8" key="1">
    <citation type="submission" date="2021-08" db="EMBL/GenBank/DDBJ databases">
        <title>Lysobacter sp. strain CJ11 Genome sequencing and assembly.</title>
        <authorList>
            <person name="Kim I."/>
        </authorList>
    </citation>
    <scope>NUCLEOTIDE SEQUENCE [LARGE SCALE GENOMIC DNA]</scope>
    <source>
        <strain evidence="7 8">CJ11</strain>
    </source>
</reference>
<sequence>MRTLLLTAAAVVSLSGCLYRQPVYQGNLVEEAAVKQLAVGMSKEQVMSMMGSPSIADPFHKDRWDYTATQRVGRGGKTEIKNFVVYFENNAVTKWEGDYFPEQDDALAKRANKEFGPNLRKSDKEKRGGE</sequence>
<evidence type="ECO:0000313" key="8">
    <source>
        <dbReference type="Proteomes" id="UP000824755"/>
    </source>
</evidence>
<keyword evidence="3 4" id="KW-0998">Cell outer membrane</keyword>
<evidence type="ECO:0000256" key="2">
    <source>
        <dbReference type="ARBA" id="ARBA00023136"/>
    </source>
</evidence>
<name>A0ABX8WM34_9GAMM</name>
<keyword evidence="8" id="KW-1185">Reference proteome</keyword>
<evidence type="ECO:0000313" key="7">
    <source>
        <dbReference type="EMBL" id="QYR52175.1"/>
    </source>
</evidence>
<dbReference type="EMBL" id="CP080544">
    <property type="protein sequence ID" value="QYR52175.1"/>
    <property type="molecule type" value="Genomic_DNA"/>
</dbReference>
<dbReference type="RefSeq" id="WP_220378962.1">
    <property type="nucleotide sequence ID" value="NZ_CP080544.1"/>
</dbReference>
<dbReference type="InterPro" id="IPR026592">
    <property type="entry name" value="BamE"/>
</dbReference>
<feature type="compositionally biased region" description="Basic and acidic residues" evidence="5">
    <location>
        <begin position="120"/>
        <end position="130"/>
    </location>
</feature>
<dbReference type="PANTHER" id="PTHR37482:SF1">
    <property type="entry name" value="OUTER MEMBRANE PROTEIN ASSEMBLY FACTOR BAME"/>
    <property type="match status" value="1"/>
</dbReference>
<dbReference type="Gene3D" id="3.30.1450.10">
    <property type="match status" value="1"/>
</dbReference>
<dbReference type="InterPro" id="IPR007450">
    <property type="entry name" value="BamE_dom"/>
</dbReference>
<evidence type="ECO:0000256" key="3">
    <source>
        <dbReference type="ARBA" id="ARBA00023237"/>
    </source>
</evidence>
<dbReference type="PANTHER" id="PTHR37482">
    <property type="entry name" value="OUTER MEMBRANE PROTEIN ASSEMBLY FACTOR BAME"/>
    <property type="match status" value="1"/>
</dbReference>
<comment type="subunit">
    <text evidence="4">Part of the Bam complex.</text>
</comment>
<proteinExistence type="inferred from homology"/>
<keyword evidence="4" id="KW-0449">Lipoprotein</keyword>
<dbReference type="PROSITE" id="PS51257">
    <property type="entry name" value="PROKAR_LIPOPROTEIN"/>
    <property type="match status" value="1"/>
</dbReference>
<comment type="subcellular location">
    <subcellularLocation>
        <location evidence="4">Cell outer membrane</location>
        <topology evidence="4">Lipid-anchor</topology>
    </subcellularLocation>
</comment>
<protein>
    <recommendedName>
        <fullName evidence="4">Outer membrane protein assembly factor BamE</fullName>
    </recommendedName>
</protein>
<dbReference type="Pfam" id="PF04355">
    <property type="entry name" value="BamE"/>
    <property type="match status" value="1"/>
</dbReference>
<gene>
    <name evidence="4" type="primary">bamE</name>
    <name evidence="7" type="ORF">H8L67_06010</name>
</gene>
<evidence type="ECO:0000256" key="4">
    <source>
        <dbReference type="HAMAP-Rule" id="MF_00925"/>
    </source>
</evidence>
<organism evidence="7 8">
    <name type="scientific">Lysobacter soyae</name>
    <dbReference type="NCBI Taxonomy" id="2764185"/>
    <lineage>
        <taxon>Bacteria</taxon>
        <taxon>Pseudomonadati</taxon>
        <taxon>Pseudomonadota</taxon>
        <taxon>Gammaproteobacteria</taxon>
        <taxon>Lysobacterales</taxon>
        <taxon>Lysobacteraceae</taxon>
        <taxon>Lysobacter</taxon>
    </lineage>
</organism>
<feature type="region of interest" description="Disordered" evidence="5">
    <location>
        <begin position="110"/>
        <end position="130"/>
    </location>
</feature>
<accession>A0ABX8WM34</accession>
<keyword evidence="1 4" id="KW-0732">Signal</keyword>
<keyword evidence="2 4" id="KW-0472">Membrane</keyword>
<comment type="similarity">
    <text evidence="4">Belongs to the BamE family.</text>
</comment>
<evidence type="ECO:0000256" key="1">
    <source>
        <dbReference type="ARBA" id="ARBA00022729"/>
    </source>
</evidence>
<dbReference type="InterPro" id="IPR037873">
    <property type="entry name" value="BamE-like"/>
</dbReference>
<keyword evidence="4" id="KW-0564">Palmitate</keyword>
<comment type="function">
    <text evidence="4">Part of the outer membrane protein assembly complex, which is involved in assembly and insertion of beta-barrel proteins into the outer membrane.</text>
</comment>